<dbReference type="Proteomes" id="UP000823486">
    <property type="component" value="Unassembled WGS sequence"/>
</dbReference>
<evidence type="ECO:0000313" key="1">
    <source>
        <dbReference type="EMBL" id="MBM7692730.1"/>
    </source>
</evidence>
<reference evidence="1 2" key="1">
    <citation type="submission" date="2021-01" db="EMBL/GenBank/DDBJ databases">
        <title>Genomic Encyclopedia of Type Strains, Phase IV (KMG-IV): sequencing the most valuable type-strain genomes for metagenomic binning, comparative biology and taxonomic classification.</title>
        <authorList>
            <person name="Goeker M."/>
        </authorList>
    </citation>
    <scope>NUCLEOTIDE SEQUENCE [LARGE SCALE GENOMIC DNA]</scope>
    <source>
        <strain evidence="1 2">DSM 105482</strain>
    </source>
</reference>
<protein>
    <recommendedName>
        <fullName evidence="3">Spore coat protein</fullName>
    </recommendedName>
</protein>
<organism evidence="1 2">
    <name type="scientific">Peribacillus deserti</name>
    <dbReference type="NCBI Taxonomy" id="673318"/>
    <lineage>
        <taxon>Bacteria</taxon>
        <taxon>Bacillati</taxon>
        <taxon>Bacillota</taxon>
        <taxon>Bacilli</taxon>
        <taxon>Bacillales</taxon>
        <taxon>Bacillaceae</taxon>
        <taxon>Peribacillus</taxon>
    </lineage>
</organism>
<gene>
    <name evidence="1" type="ORF">JOC77_002161</name>
</gene>
<comment type="caution">
    <text evidence="1">The sequence shown here is derived from an EMBL/GenBank/DDBJ whole genome shotgun (WGS) entry which is preliminary data.</text>
</comment>
<evidence type="ECO:0008006" key="3">
    <source>
        <dbReference type="Google" id="ProtNLM"/>
    </source>
</evidence>
<dbReference type="EMBL" id="JAFBFI010000008">
    <property type="protein sequence ID" value="MBM7692730.1"/>
    <property type="molecule type" value="Genomic_DNA"/>
</dbReference>
<evidence type="ECO:0000313" key="2">
    <source>
        <dbReference type="Proteomes" id="UP000823486"/>
    </source>
</evidence>
<accession>A0ABS2QI82</accession>
<proteinExistence type="predicted"/>
<name>A0ABS2QI82_9BACI</name>
<sequence length="79" mass="9000">MENNDVMGMHETMDVHEILNFKTVCLLKSKLMQGVVFDQDLRALMQKDVEQSIRAIKELKDIYKTFKPTAESINGGGVQ</sequence>
<keyword evidence="2" id="KW-1185">Reference proteome</keyword>